<dbReference type="PROSITE" id="PS51378">
    <property type="entry name" value="INVERT_DEFENSINS"/>
    <property type="match status" value="1"/>
</dbReference>
<proteinExistence type="predicted"/>
<name>A0A1L7RLG2_9ACTO</name>
<accession>A0A1L7RLG2</accession>
<keyword evidence="1" id="KW-1015">Disulfide bond</keyword>
<dbReference type="NCBIfam" id="NF038042">
    <property type="entry name" value="actinodefensin"/>
    <property type="match status" value="1"/>
</dbReference>
<dbReference type="Gene3D" id="3.30.30.10">
    <property type="entry name" value="Knottin, scorpion toxin-like"/>
    <property type="match status" value="1"/>
</dbReference>
<evidence type="ECO:0000313" key="3">
    <source>
        <dbReference type="EMBL" id="CED90094.1"/>
    </source>
</evidence>
<dbReference type="GO" id="GO:0006952">
    <property type="term" value="P:defense response"/>
    <property type="evidence" value="ECO:0007669"/>
    <property type="project" value="InterPro"/>
</dbReference>
<dbReference type="AlphaFoldDB" id="A0A1L7RLG2"/>
<protein>
    <submittedName>
        <fullName evidence="3">Arthropod defensin</fullName>
    </submittedName>
</protein>
<dbReference type="RefSeq" id="WP_210578363.1">
    <property type="nucleotide sequence ID" value="NZ_LK995465.1"/>
</dbReference>
<dbReference type="SUPFAM" id="SSF57095">
    <property type="entry name" value="Scorpion toxin-like"/>
    <property type="match status" value="1"/>
</dbReference>
<gene>
    <name evidence="3" type="ORF">AAM4_0199</name>
</gene>
<dbReference type="Pfam" id="PF01097">
    <property type="entry name" value="Defensin_2"/>
    <property type="match status" value="1"/>
</dbReference>
<evidence type="ECO:0000259" key="2">
    <source>
        <dbReference type="PROSITE" id="PS51378"/>
    </source>
</evidence>
<reference evidence="3" key="1">
    <citation type="submission" date="2014-07" db="EMBL/GenBank/DDBJ databases">
        <authorList>
            <person name="Zhang J.E."/>
            <person name="Yang H."/>
            <person name="Guo J."/>
            <person name="Deng Z."/>
            <person name="Luo H."/>
            <person name="Luo M."/>
            <person name="Zhao B."/>
        </authorList>
    </citation>
    <scope>NUCLEOTIDE SEQUENCE</scope>
    <source>
        <strain evidence="3">AM4</strain>
    </source>
</reference>
<dbReference type="InterPro" id="IPR001542">
    <property type="entry name" value="Defensin_invertebrate/fungal"/>
</dbReference>
<feature type="domain" description="Invertebrate defensins family profile" evidence="2">
    <location>
        <begin position="33"/>
        <end position="69"/>
    </location>
</feature>
<dbReference type="InterPro" id="IPR036574">
    <property type="entry name" value="Scorpion_toxin-like_sf"/>
</dbReference>
<evidence type="ECO:0000256" key="1">
    <source>
        <dbReference type="ARBA" id="ARBA00023157"/>
    </source>
</evidence>
<dbReference type="EMBL" id="LK995465">
    <property type="protein sequence ID" value="CED90094.1"/>
    <property type="molecule type" value="Genomic_DNA"/>
</dbReference>
<organism evidence="3">
    <name type="scientific">Actinomyces succiniciruminis</name>
    <dbReference type="NCBI Taxonomy" id="1522002"/>
    <lineage>
        <taxon>Bacteria</taxon>
        <taxon>Bacillati</taxon>
        <taxon>Actinomycetota</taxon>
        <taxon>Actinomycetes</taxon>
        <taxon>Actinomycetales</taxon>
        <taxon>Actinomycetaceae</taxon>
        <taxon>Actinomyces</taxon>
    </lineage>
</organism>
<sequence>MKNFIRRSSSLDAVSFEQALRSETHAPLEGAEGFGCPFSERSCDTHCMTKGYRGGYCKGAVRQTCVCYK</sequence>